<feature type="domain" description="Fe/B12 periplasmic-binding" evidence="2">
    <location>
        <begin position="32"/>
        <end position="224"/>
    </location>
</feature>
<evidence type="ECO:0000313" key="4">
    <source>
        <dbReference type="Proteomes" id="UP000032300"/>
    </source>
</evidence>
<protein>
    <submittedName>
        <fullName evidence="3">ABC transporter substrate-binding protein</fullName>
    </submittedName>
</protein>
<reference evidence="3 4" key="1">
    <citation type="journal article" date="2015" name="Int. J. Syst. Evol. Microbiol.">
        <title>Sphingomonas hengshuiensis sp. nov., isolated from lake wetland.</title>
        <authorList>
            <person name="Wei S."/>
            <person name="Wang T."/>
            <person name="Liu H."/>
            <person name="Zhang C."/>
            <person name="Guo J."/>
            <person name="Wang Q."/>
            <person name="Liang K."/>
            <person name="Zhang Z."/>
        </authorList>
    </citation>
    <scope>NUCLEOTIDE SEQUENCE [LARGE SCALE GENOMIC DNA]</scope>
    <source>
        <strain evidence="3 4">WHSC-8</strain>
    </source>
</reference>
<dbReference type="EMBL" id="CP010836">
    <property type="protein sequence ID" value="AJP72880.1"/>
    <property type="molecule type" value="Genomic_DNA"/>
</dbReference>
<dbReference type="AlphaFoldDB" id="A0A7U4J9R5"/>
<dbReference type="InterPro" id="IPR050902">
    <property type="entry name" value="ABC_Transporter_SBP"/>
</dbReference>
<name>A0A7U4J9R5_9SPHN</name>
<sequence>MKFAWLFLLFALPALAGCAAASAPEPPVPNGIVSTNPCADAMLVELVPAGRITAISHYSHDPMATSIPLEQARQFRATRGTAEEMIALRPALVIASSFTPPATREAYARAGLRTLYLDSPTTIEASKDQVRALAEAVGAQAEGAKMIARIDAAVMRASRRDAPVPALLWIGGNLVSGGGTLLDEMMVRAGFVDQAAHYGLQHTGTLPAEHVVADPPRLMLVPDEAGRDSASRAAQTRRWALAHSGVRQARFPRNLMNCGGPVIAKAMDRLAEVRQAIAR</sequence>
<reference evidence="3 4" key="2">
    <citation type="submission" date="2015-02" db="EMBL/GenBank/DDBJ databases">
        <title>The complete genome of Sphingomonas hengshuiensis sp. WHSC-8 isolated from soil of Hengshui Lake.</title>
        <authorList>
            <person name="Wei S."/>
            <person name="Guo J."/>
            <person name="Su C."/>
            <person name="Wu R."/>
            <person name="Zhang Z."/>
            <person name="Liang K."/>
            <person name="Li H."/>
            <person name="Wang T."/>
            <person name="Liu H."/>
            <person name="Zhang C."/>
            <person name="Li Z."/>
            <person name="Wang Q."/>
            <person name="Meng J."/>
        </authorList>
    </citation>
    <scope>NUCLEOTIDE SEQUENCE [LARGE SCALE GENOMIC DNA]</scope>
    <source>
        <strain evidence="3 4">WHSC-8</strain>
    </source>
</reference>
<feature type="chain" id="PRO_5031312849" evidence="1">
    <location>
        <begin position="17"/>
        <end position="279"/>
    </location>
</feature>
<organism evidence="3 4">
    <name type="scientific">Sphingomonas hengshuiensis</name>
    <dbReference type="NCBI Taxonomy" id="1609977"/>
    <lineage>
        <taxon>Bacteria</taxon>
        <taxon>Pseudomonadati</taxon>
        <taxon>Pseudomonadota</taxon>
        <taxon>Alphaproteobacteria</taxon>
        <taxon>Sphingomonadales</taxon>
        <taxon>Sphingomonadaceae</taxon>
        <taxon>Sphingomonas</taxon>
    </lineage>
</organism>
<accession>A0A7U4J9R5</accession>
<dbReference type="SUPFAM" id="SSF53807">
    <property type="entry name" value="Helical backbone' metal receptor"/>
    <property type="match status" value="1"/>
</dbReference>
<proteinExistence type="predicted"/>
<dbReference type="PROSITE" id="PS51257">
    <property type="entry name" value="PROKAR_LIPOPROTEIN"/>
    <property type="match status" value="1"/>
</dbReference>
<evidence type="ECO:0000256" key="1">
    <source>
        <dbReference type="SAM" id="SignalP"/>
    </source>
</evidence>
<dbReference type="PANTHER" id="PTHR30535">
    <property type="entry name" value="VITAMIN B12-BINDING PROTEIN"/>
    <property type="match status" value="1"/>
</dbReference>
<dbReference type="Gene3D" id="3.40.50.1980">
    <property type="entry name" value="Nitrogenase molybdenum iron protein domain"/>
    <property type="match status" value="2"/>
</dbReference>
<dbReference type="InterPro" id="IPR002491">
    <property type="entry name" value="ABC_transptr_periplasmic_BD"/>
</dbReference>
<feature type="signal peptide" evidence="1">
    <location>
        <begin position="1"/>
        <end position="16"/>
    </location>
</feature>
<dbReference type="OrthoDB" id="1632039at2"/>
<dbReference type="KEGG" id="sphi:TS85_15440"/>
<evidence type="ECO:0000259" key="2">
    <source>
        <dbReference type="Pfam" id="PF01497"/>
    </source>
</evidence>
<keyword evidence="1" id="KW-0732">Signal</keyword>
<evidence type="ECO:0000313" key="3">
    <source>
        <dbReference type="EMBL" id="AJP72880.1"/>
    </source>
</evidence>
<dbReference type="Proteomes" id="UP000032300">
    <property type="component" value="Chromosome"/>
</dbReference>
<keyword evidence="4" id="KW-1185">Reference proteome</keyword>
<dbReference type="RefSeq" id="WP_044333414.1">
    <property type="nucleotide sequence ID" value="NZ_CP010836.1"/>
</dbReference>
<dbReference type="Pfam" id="PF01497">
    <property type="entry name" value="Peripla_BP_2"/>
    <property type="match status" value="1"/>
</dbReference>
<dbReference type="PANTHER" id="PTHR30535:SF34">
    <property type="entry name" value="MOLYBDATE-BINDING PROTEIN MOLA"/>
    <property type="match status" value="1"/>
</dbReference>
<gene>
    <name evidence="3" type="ORF">TS85_15440</name>
</gene>